<dbReference type="EMBL" id="ATLV01016773">
    <property type="status" value="NOT_ANNOTATED_CDS"/>
    <property type="molecule type" value="Genomic_DNA"/>
</dbReference>
<keyword evidence="5" id="KW-1185">Reference proteome</keyword>
<feature type="region of interest" description="Disordered" evidence="1">
    <location>
        <begin position="98"/>
        <end position="169"/>
    </location>
</feature>
<reference evidence="4" key="2">
    <citation type="submission" date="2020-05" db="UniProtKB">
        <authorList>
            <consortium name="EnsemblMetazoa"/>
        </authorList>
    </citation>
    <scope>IDENTIFICATION</scope>
</reference>
<protein>
    <submittedName>
        <fullName evidence="3 4">Hydrolase</fullName>
    </submittedName>
</protein>
<keyword evidence="2" id="KW-0472">Membrane</keyword>
<reference evidence="3 5" key="1">
    <citation type="journal article" date="2014" name="BMC Genomics">
        <title>Genome sequence of Anopheles sinensis provides insight into genetics basis of mosquito competence for malaria parasites.</title>
        <authorList>
            <person name="Zhou D."/>
            <person name="Zhang D."/>
            <person name="Ding G."/>
            <person name="Shi L."/>
            <person name="Hou Q."/>
            <person name="Ye Y."/>
            <person name="Xu Y."/>
            <person name="Zhou H."/>
            <person name="Xiong C."/>
            <person name="Li S."/>
            <person name="Yu J."/>
            <person name="Hong S."/>
            <person name="Yu X."/>
            <person name="Zou P."/>
            <person name="Chen C."/>
            <person name="Chang X."/>
            <person name="Wang W."/>
            <person name="Lv Y."/>
            <person name="Sun Y."/>
            <person name="Ma L."/>
            <person name="Shen B."/>
            <person name="Zhu C."/>
        </authorList>
    </citation>
    <scope>NUCLEOTIDE SEQUENCE [LARGE SCALE GENOMIC DNA]</scope>
</reference>
<name>A0A084VUF7_ANOSI</name>
<evidence type="ECO:0000313" key="4">
    <source>
        <dbReference type="EnsemblMetazoa" id="ASIC009211-PA"/>
    </source>
</evidence>
<feature type="transmembrane region" description="Helical" evidence="2">
    <location>
        <begin position="210"/>
        <end position="232"/>
    </location>
</feature>
<evidence type="ECO:0000256" key="2">
    <source>
        <dbReference type="SAM" id="Phobius"/>
    </source>
</evidence>
<proteinExistence type="predicted"/>
<evidence type="ECO:0000256" key="1">
    <source>
        <dbReference type="SAM" id="MobiDB-lite"/>
    </source>
</evidence>
<dbReference type="EnsemblMetazoa" id="ASIC009211-RA">
    <property type="protein sequence ID" value="ASIC009211-PA"/>
    <property type="gene ID" value="ASIC009211"/>
</dbReference>
<evidence type="ECO:0000313" key="3">
    <source>
        <dbReference type="EMBL" id="KFB41601.1"/>
    </source>
</evidence>
<sequence length="233" mass="25478">MIVTRSFRVPPGWNSCGAAKIQARGRRSCVRPSWGRYLRRHALGGWPRLPCSRSVIPGAHASFVGQVVLQFEFAVAHVERDGCKTVCEAADHCSGVCHTIPGRSGSERDGNGKTHKKKPPIALRQTGPPPSTTVPRKANSDSTELEPVLQRRASERERHRASKPAAKQSAWVSAEPTRLAAQQFSIGLGGESTQFYFSLRLSSSSSQWRLLLLLLLVLLSACHLHAGCLISLR</sequence>
<evidence type="ECO:0000313" key="5">
    <source>
        <dbReference type="Proteomes" id="UP000030765"/>
    </source>
</evidence>
<dbReference type="EMBL" id="KE525110">
    <property type="protein sequence ID" value="KFB41601.1"/>
    <property type="molecule type" value="Genomic_DNA"/>
</dbReference>
<keyword evidence="2" id="KW-0812">Transmembrane</keyword>
<dbReference type="GO" id="GO:0016787">
    <property type="term" value="F:hydrolase activity"/>
    <property type="evidence" value="ECO:0007669"/>
    <property type="project" value="UniProtKB-KW"/>
</dbReference>
<dbReference type="AlphaFoldDB" id="A0A084VUF7"/>
<dbReference type="Proteomes" id="UP000030765">
    <property type="component" value="Unassembled WGS sequence"/>
</dbReference>
<dbReference type="VEuPathDB" id="VectorBase:ASIC009211"/>
<organism evidence="3">
    <name type="scientific">Anopheles sinensis</name>
    <name type="common">Mosquito</name>
    <dbReference type="NCBI Taxonomy" id="74873"/>
    <lineage>
        <taxon>Eukaryota</taxon>
        <taxon>Metazoa</taxon>
        <taxon>Ecdysozoa</taxon>
        <taxon>Arthropoda</taxon>
        <taxon>Hexapoda</taxon>
        <taxon>Insecta</taxon>
        <taxon>Pterygota</taxon>
        <taxon>Neoptera</taxon>
        <taxon>Endopterygota</taxon>
        <taxon>Diptera</taxon>
        <taxon>Nematocera</taxon>
        <taxon>Culicoidea</taxon>
        <taxon>Culicidae</taxon>
        <taxon>Anophelinae</taxon>
        <taxon>Anopheles</taxon>
    </lineage>
</organism>
<keyword evidence="3" id="KW-0378">Hydrolase</keyword>
<keyword evidence="2" id="KW-1133">Transmembrane helix</keyword>
<accession>A0A084VUF7</accession>
<gene>
    <name evidence="3" type="ORF">ZHAS_00009211</name>
</gene>